<evidence type="ECO:0000313" key="1">
    <source>
        <dbReference type="EMBL" id="GAA5106586.1"/>
    </source>
</evidence>
<reference evidence="2" key="1">
    <citation type="journal article" date="2019" name="Int. J. Syst. Evol. Microbiol.">
        <title>The Global Catalogue of Microorganisms (GCM) 10K type strain sequencing project: providing services to taxonomists for standard genome sequencing and annotation.</title>
        <authorList>
            <consortium name="The Broad Institute Genomics Platform"/>
            <consortium name="The Broad Institute Genome Sequencing Center for Infectious Disease"/>
            <person name="Wu L."/>
            <person name="Ma J."/>
        </authorList>
    </citation>
    <scope>NUCLEOTIDE SEQUENCE [LARGE SCALE GENOMIC DNA]</scope>
    <source>
        <strain evidence="2">JCM 17712</strain>
    </source>
</reference>
<protein>
    <submittedName>
        <fullName evidence="1">Uncharacterized protein</fullName>
    </submittedName>
</protein>
<evidence type="ECO:0000313" key="2">
    <source>
        <dbReference type="Proteomes" id="UP001500864"/>
    </source>
</evidence>
<accession>A0ABP9N7D0</accession>
<name>A0ABP9N7D0_9HYPH</name>
<dbReference type="Proteomes" id="UP001500864">
    <property type="component" value="Unassembled WGS sequence"/>
</dbReference>
<sequence length="92" mass="10685">MIDNYKIALPKLQELILPKPENQLRVHLHSYSNDILTASMGIVKKTRKDREKQIPNRARFPILPKLTITLKIDSIRDKLLVCGKRSKTHTKN</sequence>
<comment type="caution">
    <text evidence="1">The sequence shown here is derived from an EMBL/GenBank/DDBJ whole genome shotgun (WGS) entry which is preliminary data.</text>
</comment>
<dbReference type="RefSeq" id="WP_345115302.1">
    <property type="nucleotide sequence ID" value="NZ_BAABIZ010000005.1"/>
</dbReference>
<gene>
    <name evidence="1" type="ORF">GCM10023261_07130</name>
</gene>
<keyword evidence="2" id="KW-1185">Reference proteome</keyword>
<dbReference type="EMBL" id="BAABIZ010000005">
    <property type="protein sequence ID" value="GAA5106586.1"/>
    <property type="molecule type" value="Genomic_DNA"/>
</dbReference>
<proteinExistence type="predicted"/>
<organism evidence="1 2">
    <name type="scientific">Bartonella jaculi</name>
    <dbReference type="NCBI Taxonomy" id="686226"/>
    <lineage>
        <taxon>Bacteria</taxon>
        <taxon>Pseudomonadati</taxon>
        <taxon>Pseudomonadota</taxon>
        <taxon>Alphaproteobacteria</taxon>
        <taxon>Hyphomicrobiales</taxon>
        <taxon>Bartonellaceae</taxon>
        <taxon>Bartonella</taxon>
    </lineage>
</organism>